<dbReference type="Pfam" id="PF03816">
    <property type="entry name" value="LytR_cpsA_psr"/>
    <property type="match status" value="1"/>
</dbReference>
<keyword evidence="2" id="KW-0812">Transmembrane</keyword>
<dbReference type="Proteomes" id="UP000215027">
    <property type="component" value="Chromosome I"/>
</dbReference>
<accession>A0A160T041</accession>
<evidence type="ECO:0000313" key="4">
    <source>
        <dbReference type="EMBL" id="CUS02048.2"/>
    </source>
</evidence>
<dbReference type="EMBL" id="LN890655">
    <property type="protein sequence ID" value="CUS02048.2"/>
    <property type="molecule type" value="Genomic_DNA"/>
</dbReference>
<dbReference type="InterPro" id="IPR004474">
    <property type="entry name" value="LytR_CpsA_psr"/>
</dbReference>
<organism evidence="4 5">
    <name type="scientific">Candidatus Promineifilum breve</name>
    <dbReference type="NCBI Taxonomy" id="1806508"/>
    <lineage>
        <taxon>Bacteria</taxon>
        <taxon>Bacillati</taxon>
        <taxon>Chloroflexota</taxon>
        <taxon>Ardenticatenia</taxon>
        <taxon>Candidatus Promineifilales</taxon>
        <taxon>Candidatus Promineifilaceae</taxon>
        <taxon>Candidatus Promineifilum</taxon>
    </lineage>
</organism>
<protein>
    <submittedName>
        <fullName evidence="4">Transcription regulator</fullName>
    </submittedName>
</protein>
<keyword evidence="2" id="KW-0472">Membrane</keyword>
<evidence type="ECO:0000259" key="3">
    <source>
        <dbReference type="Pfam" id="PF03816"/>
    </source>
</evidence>
<dbReference type="InterPro" id="IPR050922">
    <property type="entry name" value="LytR/CpsA/Psr_CW_biosynth"/>
</dbReference>
<sequence>MNRQPLLPGWLSALLSVAFVFSAIAVLFFAYFTVQHLMSESANEAAADGLGGGLEPVDNGLAPVTVVEGATPAPTVQPTPAAWEGTERVNILLLGIDRRPGEAFVSRTDSMMVISINPATKSASVLSIPRDLYVQIPGYGEDRINTALVYGARDGDYLDGAALAMQTVSSNLNIPIHHFVLVDFGAFVRIIDILEGIDVEVPYDIDDSLYPDMDFGYDPLFIPAGLHHFDGQTALKYARTRHADSDFNRAYRQQQVLFAARRQALNLGFGELLLRAPSLYREVEDGIRTDLSLEQILRLATTVGDIPAENMRNAVLDQDYVTSYRTPGGASVLLLNVDAALPLIQDLFSD</sequence>
<dbReference type="NCBIfam" id="TIGR00350">
    <property type="entry name" value="lytR_cpsA_psr"/>
    <property type="match status" value="1"/>
</dbReference>
<dbReference type="AlphaFoldDB" id="A0A160T041"/>
<name>A0A160T041_9CHLR</name>
<dbReference type="KEGG" id="pbf:CFX0092_A0167"/>
<feature type="transmembrane region" description="Helical" evidence="2">
    <location>
        <begin position="12"/>
        <end position="34"/>
    </location>
</feature>
<evidence type="ECO:0000313" key="5">
    <source>
        <dbReference type="Proteomes" id="UP000215027"/>
    </source>
</evidence>
<evidence type="ECO:0000256" key="2">
    <source>
        <dbReference type="SAM" id="Phobius"/>
    </source>
</evidence>
<keyword evidence="2" id="KW-1133">Transmembrane helix</keyword>
<reference evidence="4" key="1">
    <citation type="submission" date="2016-01" db="EMBL/GenBank/DDBJ databases">
        <authorList>
            <person name="Mcilroy J.S."/>
            <person name="Karst M S."/>
            <person name="Albertsen M."/>
        </authorList>
    </citation>
    <scope>NUCLEOTIDE SEQUENCE</scope>
    <source>
        <strain evidence="4">Cfx-K</strain>
    </source>
</reference>
<dbReference type="Gene3D" id="3.40.630.190">
    <property type="entry name" value="LCP protein"/>
    <property type="match status" value="1"/>
</dbReference>
<feature type="domain" description="Cell envelope-related transcriptional attenuator" evidence="3">
    <location>
        <begin position="107"/>
        <end position="263"/>
    </location>
</feature>
<evidence type="ECO:0000256" key="1">
    <source>
        <dbReference type="ARBA" id="ARBA00006068"/>
    </source>
</evidence>
<comment type="similarity">
    <text evidence="1">Belongs to the LytR/CpsA/Psr (LCP) family.</text>
</comment>
<dbReference type="PANTHER" id="PTHR33392:SF6">
    <property type="entry name" value="POLYISOPRENYL-TEICHOIC ACID--PEPTIDOGLYCAN TEICHOIC ACID TRANSFERASE TAGU"/>
    <property type="match status" value="1"/>
</dbReference>
<gene>
    <name evidence="4" type="ORF">CFX0092_A0167</name>
</gene>
<dbReference type="PANTHER" id="PTHR33392">
    <property type="entry name" value="POLYISOPRENYL-TEICHOIC ACID--PEPTIDOGLYCAN TEICHOIC ACID TRANSFERASE TAGU"/>
    <property type="match status" value="1"/>
</dbReference>
<keyword evidence="5" id="KW-1185">Reference proteome</keyword>
<proteinExistence type="inferred from homology"/>